<keyword evidence="7 9" id="KW-1133">Transmembrane helix</keyword>
<evidence type="ECO:0000313" key="10">
    <source>
        <dbReference type="EMBL" id="CAP03634.1"/>
    </source>
</evidence>
<dbReference type="PANTHER" id="PTHR32195:SF26">
    <property type="entry name" value="TRYPTOPHAN OR TYROSINE TRANSPORTER PROTEIN"/>
    <property type="match status" value="1"/>
</dbReference>
<evidence type="ECO:0000313" key="11">
    <source>
        <dbReference type="Proteomes" id="UP000000795"/>
    </source>
</evidence>
<name>A0A0H3MBD9_CHLT2</name>
<keyword evidence="6" id="KW-0029">Amino-acid transport</keyword>
<feature type="transmembrane region" description="Helical" evidence="9">
    <location>
        <begin position="222"/>
        <end position="246"/>
    </location>
</feature>
<accession>A0A0H3MBD9</accession>
<feature type="transmembrane region" description="Helical" evidence="9">
    <location>
        <begin position="190"/>
        <end position="210"/>
    </location>
</feature>
<feature type="transmembrane region" description="Helical" evidence="9">
    <location>
        <begin position="82"/>
        <end position="103"/>
    </location>
</feature>
<dbReference type="InterPro" id="IPR018227">
    <property type="entry name" value="Amino_acid_transport_2"/>
</dbReference>
<dbReference type="GO" id="GO:0003333">
    <property type="term" value="P:amino acid transmembrane transport"/>
    <property type="evidence" value="ECO:0007669"/>
    <property type="project" value="InterPro"/>
</dbReference>
<dbReference type="InterPro" id="IPR013059">
    <property type="entry name" value="Trp_tyr_transpt"/>
</dbReference>
<organism evidence="10">
    <name type="scientific">Chlamydia trachomatis serovar L2 (strain ATCC VR-902B / DSM 19102 / 434/Bu)</name>
    <dbReference type="NCBI Taxonomy" id="471472"/>
    <lineage>
        <taxon>Bacteria</taxon>
        <taxon>Pseudomonadati</taxon>
        <taxon>Chlamydiota</taxon>
        <taxon>Chlamydiia</taxon>
        <taxon>Chlamydiales</taxon>
        <taxon>Chlamydiaceae</taxon>
        <taxon>Chlamydia/Chlamydophila group</taxon>
        <taxon>Chlamydia</taxon>
    </lineage>
</organism>
<comment type="subcellular location">
    <subcellularLocation>
        <location evidence="1">Cell inner membrane</location>
        <topology evidence="1">Multi-pass membrane protein</topology>
    </subcellularLocation>
</comment>
<feature type="transmembrane region" description="Helical" evidence="9">
    <location>
        <begin position="338"/>
        <end position="357"/>
    </location>
</feature>
<dbReference type="Proteomes" id="UP001154402">
    <property type="component" value="Chromosome"/>
</dbReference>
<feature type="transmembrane region" description="Helical" evidence="9">
    <location>
        <begin position="270"/>
        <end position="292"/>
    </location>
</feature>
<evidence type="ECO:0000256" key="2">
    <source>
        <dbReference type="ARBA" id="ARBA00022448"/>
    </source>
</evidence>
<sequence>MCMRNKCVGGILIVAGTVIGAGVLAVPILTAVEGFFPAVVLYVLAWLVSLASGYGYLEVLTWCKGNRQANLCSMAEETLGRVGRIVLCLVYLFLFYSLLVAYFCDGGNILSRVIGESFFSYPWMRHVMPLLFFSLFAPLLMANTSVIDYCNRGFVFGLIFVFGLFCVLGVPRIQGELLLRASWFSSLNSLPIFFLAFGFQNVVPSLYHYLDGNIREVKRAILIGSLIPLILYIAWEALVLGTVPLVDLLKAKDLGWTAAGALQGSLKNSAFYIAGELFGFFALVTSFIGTALALKDFYIDIFKWDARKKRVSLFFLVQVFPLVWAIFYPEIVLSCLRYAGGIGGACIVVLFPVAMLWNGRYGKRRCFGKRILPGGKTVLLILTGYTVLNLATLYYAF</sequence>
<keyword evidence="5 9" id="KW-0812">Transmembrane</keyword>
<evidence type="ECO:0000256" key="8">
    <source>
        <dbReference type="ARBA" id="ARBA00023136"/>
    </source>
</evidence>
<dbReference type="HOGENOM" id="CLU_038102_1_0_0"/>
<keyword evidence="2" id="KW-0813">Transport</keyword>
<proteinExistence type="predicted"/>
<evidence type="ECO:0000256" key="4">
    <source>
        <dbReference type="ARBA" id="ARBA00022519"/>
    </source>
</evidence>
<keyword evidence="8 9" id="KW-0472">Membrane</keyword>
<feature type="transmembrane region" description="Helical" evidence="9">
    <location>
        <begin position="123"/>
        <end position="141"/>
    </location>
</feature>
<evidence type="ECO:0000256" key="9">
    <source>
        <dbReference type="SAM" id="Phobius"/>
    </source>
</evidence>
<dbReference type="PANTHER" id="PTHR32195">
    <property type="entry name" value="OS07G0662800 PROTEIN"/>
    <property type="match status" value="1"/>
</dbReference>
<dbReference type="NCBIfam" id="TIGR00837">
    <property type="entry name" value="araaP"/>
    <property type="match status" value="1"/>
</dbReference>
<dbReference type="EMBL" id="AM884176">
    <property type="protein sequence ID" value="CAP03634.1"/>
    <property type="molecule type" value="Genomic_DNA"/>
</dbReference>
<dbReference type="PRINTS" id="PR00166">
    <property type="entry name" value="AROAAPRMEASE"/>
</dbReference>
<reference evidence="10" key="1">
    <citation type="journal article" date="2008" name="Genome Res.">
        <title>Chlamydia trachomatis: genome sequence analysis of lymphogranuloma venereum isolates.</title>
        <authorList>
            <person name="Thomson N.R."/>
            <person name="Holden M.T."/>
            <person name="Carder C."/>
            <person name="Lennard N."/>
            <person name="Lockey S.J."/>
            <person name="Marsh P."/>
            <person name="Skipp P."/>
            <person name="O'Connor C.D."/>
            <person name="Goodhead I."/>
            <person name="Norbertzcak H."/>
            <person name="Harris B."/>
            <person name="Ormond D."/>
            <person name="Rance R."/>
            <person name="Quail M.A."/>
            <person name="Parkhill J."/>
            <person name="Stephens R.S."/>
            <person name="Clarke I.N."/>
        </authorList>
    </citation>
    <scope>NUCLEOTIDE SEQUENCE [LARGE SCALE GENOMIC DNA]</scope>
    <source>
        <strain evidence="10">434/Bu</strain>
        <strain evidence="11">434/Bu / ATCC VR-902B</strain>
    </source>
</reference>
<evidence type="ECO:0000256" key="1">
    <source>
        <dbReference type="ARBA" id="ARBA00004429"/>
    </source>
</evidence>
<evidence type="ECO:0000256" key="5">
    <source>
        <dbReference type="ARBA" id="ARBA00022692"/>
    </source>
</evidence>
<protein>
    <submittedName>
        <fullName evidence="10">Tyrosine-specific transport protein</fullName>
    </submittedName>
</protein>
<evidence type="ECO:0000256" key="6">
    <source>
        <dbReference type="ARBA" id="ARBA00022970"/>
    </source>
</evidence>
<evidence type="ECO:0000256" key="7">
    <source>
        <dbReference type="ARBA" id="ARBA00022989"/>
    </source>
</evidence>
<dbReference type="KEGG" id="ctb:CTL0190"/>
<dbReference type="AlphaFoldDB" id="A0A0H3MBD9"/>
<dbReference type="Gene3D" id="1.20.1740.10">
    <property type="entry name" value="Amino acid/polyamine transporter I"/>
    <property type="match status" value="1"/>
</dbReference>
<dbReference type="Pfam" id="PF03222">
    <property type="entry name" value="Trp_Tyr_perm"/>
    <property type="match status" value="1"/>
</dbReference>
<gene>
    <name evidence="10" type="ordered locus">CTL0190</name>
</gene>
<dbReference type="PATRIC" id="fig|471472.4.peg.206"/>
<feature type="transmembrane region" description="Helical" evidence="9">
    <location>
        <begin position="153"/>
        <end position="170"/>
    </location>
</feature>
<feature type="transmembrane region" description="Helical" evidence="9">
    <location>
        <begin position="35"/>
        <end position="57"/>
    </location>
</feature>
<dbReference type="GO" id="GO:0005886">
    <property type="term" value="C:plasma membrane"/>
    <property type="evidence" value="ECO:0007669"/>
    <property type="project" value="UniProtKB-SubCell"/>
</dbReference>
<keyword evidence="4" id="KW-0997">Cell inner membrane</keyword>
<evidence type="ECO:0000256" key="3">
    <source>
        <dbReference type="ARBA" id="ARBA00022475"/>
    </source>
</evidence>
<dbReference type="GO" id="GO:0015173">
    <property type="term" value="F:aromatic amino acid transmembrane transporter activity"/>
    <property type="evidence" value="ECO:0007669"/>
    <property type="project" value="InterPro"/>
</dbReference>
<feature type="transmembrane region" description="Helical" evidence="9">
    <location>
        <begin position="378"/>
        <end position="396"/>
    </location>
</feature>
<feature type="transmembrane region" description="Helical" evidence="9">
    <location>
        <begin position="313"/>
        <end position="332"/>
    </location>
</feature>
<keyword evidence="3" id="KW-1003">Cell membrane</keyword>
<dbReference type="RefSeq" id="WP_009873431.1">
    <property type="nucleotide sequence ID" value="NC_010287.1"/>
</dbReference>